<dbReference type="Pfam" id="PF01396">
    <property type="entry name" value="Zn_ribbon_Top1"/>
    <property type="match status" value="1"/>
</dbReference>
<dbReference type="InterPro" id="IPR011335">
    <property type="entry name" value="Restrct_endonuc-II-like"/>
</dbReference>
<feature type="transmembrane region" description="Helical" evidence="1">
    <location>
        <begin position="14"/>
        <end position="33"/>
    </location>
</feature>
<keyword evidence="5" id="KW-1185">Reference proteome</keyword>
<dbReference type="Pfam" id="PF04471">
    <property type="entry name" value="Mrr_cat"/>
    <property type="match status" value="1"/>
</dbReference>
<feature type="domain" description="Restriction endonuclease type IV Mrr" evidence="3">
    <location>
        <begin position="78"/>
        <end position="189"/>
    </location>
</feature>
<feature type="transmembrane region" description="Helical" evidence="1">
    <location>
        <begin position="39"/>
        <end position="60"/>
    </location>
</feature>
<evidence type="ECO:0000259" key="2">
    <source>
        <dbReference type="Pfam" id="PF01396"/>
    </source>
</evidence>
<dbReference type="GO" id="GO:0006265">
    <property type="term" value="P:DNA topological change"/>
    <property type="evidence" value="ECO:0007669"/>
    <property type="project" value="InterPro"/>
</dbReference>
<dbReference type="EMBL" id="AVPU01000044">
    <property type="protein sequence ID" value="KGM53097.1"/>
    <property type="molecule type" value="Genomic_DNA"/>
</dbReference>
<dbReference type="GO" id="GO:0003677">
    <property type="term" value="F:DNA binding"/>
    <property type="evidence" value="ECO:0007669"/>
    <property type="project" value="InterPro"/>
</dbReference>
<accession>A0A0A0EVA9</accession>
<name>A0A0A0EVA9_9GAMM</name>
<dbReference type="Gene3D" id="3.30.65.10">
    <property type="entry name" value="Bacterial Topoisomerase I, domain 1"/>
    <property type="match status" value="1"/>
</dbReference>
<protein>
    <recommendedName>
        <fullName evidence="6">Restriction endonuclease</fullName>
    </recommendedName>
</protein>
<dbReference type="GO" id="GO:0005694">
    <property type="term" value="C:chromosome"/>
    <property type="evidence" value="ECO:0007669"/>
    <property type="project" value="InterPro"/>
</dbReference>
<dbReference type="OrthoDB" id="5782056at2"/>
<dbReference type="PANTHER" id="PTHR30015">
    <property type="entry name" value="MRR RESTRICTION SYSTEM PROTEIN"/>
    <property type="match status" value="1"/>
</dbReference>
<dbReference type="eggNOG" id="COG1787">
    <property type="taxonomic scope" value="Bacteria"/>
</dbReference>
<dbReference type="SUPFAM" id="SSF57783">
    <property type="entry name" value="Zinc beta-ribbon"/>
    <property type="match status" value="1"/>
</dbReference>
<evidence type="ECO:0000256" key="1">
    <source>
        <dbReference type="SAM" id="Phobius"/>
    </source>
</evidence>
<dbReference type="GO" id="GO:0003916">
    <property type="term" value="F:DNA topoisomerase activity"/>
    <property type="evidence" value="ECO:0007669"/>
    <property type="project" value="InterPro"/>
</dbReference>
<dbReference type="SUPFAM" id="SSF52980">
    <property type="entry name" value="Restriction endonuclease-like"/>
    <property type="match status" value="1"/>
</dbReference>
<dbReference type="Proteomes" id="UP000029998">
    <property type="component" value="Unassembled WGS sequence"/>
</dbReference>
<dbReference type="GO" id="GO:0015666">
    <property type="term" value="F:restriction endodeoxyribonuclease activity"/>
    <property type="evidence" value="ECO:0007669"/>
    <property type="project" value="TreeGrafter"/>
</dbReference>
<organism evidence="4 5">
    <name type="scientific">Lysobacter daejeonensis GH1-9</name>
    <dbReference type="NCBI Taxonomy" id="1385517"/>
    <lineage>
        <taxon>Bacteria</taxon>
        <taxon>Pseudomonadati</taxon>
        <taxon>Pseudomonadota</taxon>
        <taxon>Gammaproteobacteria</taxon>
        <taxon>Lysobacterales</taxon>
        <taxon>Lysobacteraceae</taxon>
        <taxon>Aerolutibacter</taxon>
    </lineage>
</organism>
<dbReference type="eggNOG" id="COG0551">
    <property type="taxonomic scope" value="Bacteria"/>
</dbReference>
<dbReference type="STRING" id="1385517.N800_11145"/>
<dbReference type="InterPro" id="IPR007560">
    <property type="entry name" value="Restrct_endonuc_IV_Mrr"/>
</dbReference>
<dbReference type="AlphaFoldDB" id="A0A0A0EVA9"/>
<dbReference type="InterPro" id="IPR011856">
    <property type="entry name" value="tRNA_endonuc-like_dom_sf"/>
</dbReference>
<evidence type="ECO:0000313" key="5">
    <source>
        <dbReference type="Proteomes" id="UP000029998"/>
    </source>
</evidence>
<keyword evidence="1" id="KW-1133">Transmembrane helix</keyword>
<evidence type="ECO:0000313" key="4">
    <source>
        <dbReference type="EMBL" id="KGM53097.1"/>
    </source>
</evidence>
<reference evidence="4 5" key="1">
    <citation type="submission" date="2013-08" db="EMBL/GenBank/DDBJ databases">
        <title>Genome sequencing of Lysobacter.</title>
        <authorList>
            <person name="Zhang S."/>
            <person name="Wang G."/>
        </authorList>
    </citation>
    <scope>NUCLEOTIDE SEQUENCE [LARGE SCALE GENOMIC DNA]</scope>
    <source>
        <strain evidence="4 5">GH1-9</strain>
    </source>
</reference>
<evidence type="ECO:0000259" key="3">
    <source>
        <dbReference type="Pfam" id="PF04471"/>
    </source>
</evidence>
<dbReference type="InterPro" id="IPR013498">
    <property type="entry name" value="Topo_IA_Znf"/>
</dbReference>
<evidence type="ECO:0008006" key="6">
    <source>
        <dbReference type="Google" id="ProtNLM"/>
    </source>
</evidence>
<dbReference type="RefSeq" id="WP_036140114.1">
    <property type="nucleotide sequence ID" value="NZ_AVPU01000044.1"/>
</dbReference>
<sequence length="259" mass="28642">MGMARRKTGLLDELATLPWYVGVALGIMAFVFVRQFGGLLAPLAWMFLAGCWLAALVSFVGSQKRKQLLETQTGFDTLAKMSWREFEMLVGEAFRRRGYFVEETGLGGKDGGIDLVVSKGGRKELVQCKQWRTRQVRASTVREMWGLAHHHGADAVHIVCIGDFTPDAAAFARGKPIELVRGERLLEMVRAVQREANTSPATGGRPARIEPVLPKHAASAAPPPCPTCGNDMLQKRNRSTGQQFWGCTTYPRCRGTRPR</sequence>
<dbReference type="PANTHER" id="PTHR30015:SF7">
    <property type="entry name" value="TYPE IV METHYL-DIRECTED RESTRICTION ENZYME ECOKMRR"/>
    <property type="match status" value="1"/>
</dbReference>
<dbReference type="GO" id="GO:0009307">
    <property type="term" value="P:DNA restriction-modification system"/>
    <property type="evidence" value="ECO:0007669"/>
    <property type="project" value="InterPro"/>
</dbReference>
<dbReference type="Gene3D" id="3.40.1350.10">
    <property type="match status" value="1"/>
</dbReference>
<comment type="caution">
    <text evidence="4">The sequence shown here is derived from an EMBL/GenBank/DDBJ whole genome shotgun (WGS) entry which is preliminary data.</text>
</comment>
<keyword evidence="1" id="KW-0472">Membrane</keyword>
<proteinExistence type="predicted"/>
<gene>
    <name evidence="4" type="ORF">N800_11145</name>
</gene>
<dbReference type="InterPro" id="IPR052906">
    <property type="entry name" value="Type_IV_Methyl-Rstrct_Enzyme"/>
</dbReference>
<feature type="domain" description="DNA topoisomerase type IA zn finger" evidence="2">
    <location>
        <begin position="225"/>
        <end position="258"/>
    </location>
</feature>
<keyword evidence="1" id="KW-0812">Transmembrane</keyword>